<comment type="subcellular location">
    <subcellularLocation>
        <location evidence="1 6">Cell membrane</location>
        <topology evidence="1 6">Multi-pass membrane protein</topology>
    </subcellularLocation>
</comment>
<keyword evidence="3 6" id="KW-0812">Transmembrane</keyword>
<feature type="domain" description="ABC transmembrane type-1" evidence="7">
    <location>
        <begin position="202"/>
        <end position="397"/>
    </location>
</feature>
<feature type="transmembrane region" description="Helical" evidence="6">
    <location>
        <begin position="273"/>
        <end position="293"/>
    </location>
</feature>
<feature type="transmembrane region" description="Helical" evidence="6">
    <location>
        <begin position="378"/>
        <end position="401"/>
    </location>
</feature>
<name>A0ABU0FHX4_9HYPH</name>
<evidence type="ECO:0000256" key="5">
    <source>
        <dbReference type="ARBA" id="ARBA00023136"/>
    </source>
</evidence>
<feature type="transmembrane region" description="Helical" evidence="6">
    <location>
        <begin position="351"/>
        <end position="371"/>
    </location>
</feature>
<feature type="transmembrane region" description="Helical" evidence="6">
    <location>
        <begin position="127"/>
        <end position="151"/>
    </location>
</feature>
<feature type="transmembrane region" description="Helical" evidence="6">
    <location>
        <begin position="202"/>
        <end position="224"/>
    </location>
</feature>
<dbReference type="Pfam" id="PF00528">
    <property type="entry name" value="BPD_transp_1"/>
    <property type="match status" value="1"/>
</dbReference>
<feature type="transmembrane region" description="Helical" evidence="6">
    <location>
        <begin position="236"/>
        <end position="261"/>
    </location>
</feature>
<feature type="transmembrane region" description="Helical" evidence="6">
    <location>
        <begin position="325"/>
        <end position="345"/>
    </location>
</feature>
<organism evidence="8 9">
    <name type="scientific">Labrys monachus</name>
    <dbReference type="NCBI Taxonomy" id="217067"/>
    <lineage>
        <taxon>Bacteria</taxon>
        <taxon>Pseudomonadati</taxon>
        <taxon>Pseudomonadota</taxon>
        <taxon>Alphaproteobacteria</taxon>
        <taxon>Hyphomicrobiales</taxon>
        <taxon>Xanthobacteraceae</taxon>
        <taxon>Labrys</taxon>
    </lineage>
</organism>
<dbReference type="InterPro" id="IPR051204">
    <property type="entry name" value="ABC_transp_perm/SBD"/>
</dbReference>
<gene>
    <name evidence="8" type="ORF">J3R73_004003</name>
</gene>
<reference evidence="8 9" key="1">
    <citation type="submission" date="2023-07" db="EMBL/GenBank/DDBJ databases">
        <title>Genomic Encyclopedia of Type Strains, Phase IV (KMG-IV): sequencing the most valuable type-strain genomes for metagenomic binning, comparative biology and taxonomic classification.</title>
        <authorList>
            <person name="Goeker M."/>
        </authorList>
    </citation>
    <scope>NUCLEOTIDE SEQUENCE [LARGE SCALE GENOMIC DNA]</scope>
    <source>
        <strain evidence="8 9">DSM 5896</strain>
    </source>
</reference>
<feature type="transmembrane region" description="Helical" evidence="6">
    <location>
        <begin position="100"/>
        <end position="121"/>
    </location>
</feature>
<dbReference type="PANTHER" id="PTHR30177:SF30">
    <property type="entry name" value="GLYCINE BETAINE UPTAKE SYSTEM PERMEASE PROTEIN YEHY"/>
    <property type="match status" value="1"/>
</dbReference>
<evidence type="ECO:0000256" key="2">
    <source>
        <dbReference type="ARBA" id="ARBA00022448"/>
    </source>
</evidence>
<feature type="transmembrane region" description="Helical" evidence="6">
    <location>
        <begin position="67"/>
        <end position="88"/>
    </location>
</feature>
<evidence type="ECO:0000313" key="9">
    <source>
        <dbReference type="Proteomes" id="UP001237448"/>
    </source>
</evidence>
<comment type="caution">
    <text evidence="8">The sequence shown here is derived from an EMBL/GenBank/DDBJ whole genome shotgun (WGS) entry which is preliminary data.</text>
</comment>
<feature type="transmembrane region" description="Helical" evidence="6">
    <location>
        <begin position="35"/>
        <end position="55"/>
    </location>
</feature>
<dbReference type="PROSITE" id="PS50928">
    <property type="entry name" value="ABC_TM1"/>
    <property type="match status" value="1"/>
</dbReference>
<dbReference type="InterPro" id="IPR000515">
    <property type="entry name" value="MetI-like"/>
</dbReference>
<protein>
    <submittedName>
        <fullName evidence="8">Osmoprotectant transport system permease protein</fullName>
    </submittedName>
</protein>
<feature type="transmembrane region" description="Helical" evidence="6">
    <location>
        <begin position="163"/>
        <end position="182"/>
    </location>
</feature>
<keyword evidence="2 6" id="KW-0813">Transport</keyword>
<evidence type="ECO:0000313" key="8">
    <source>
        <dbReference type="EMBL" id="MDQ0394211.1"/>
    </source>
</evidence>
<dbReference type="CDD" id="cd06261">
    <property type="entry name" value="TM_PBP2"/>
    <property type="match status" value="1"/>
</dbReference>
<evidence type="ECO:0000256" key="4">
    <source>
        <dbReference type="ARBA" id="ARBA00022989"/>
    </source>
</evidence>
<proteinExistence type="inferred from homology"/>
<dbReference type="EMBL" id="JAUSVK010000001">
    <property type="protein sequence ID" value="MDQ0394211.1"/>
    <property type="molecule type" value="Genomic_DNA"/>
</dbReference>
<evidence type="ECO:0000256" key="6">
    <source>
        <dbReference type="RuleBase" id="RU363032"/>
    </source>
</evidence>
<evidence type="ECO:0000256" key="1">
    <source>
        <dbReference type="ARBA" id="ARBA00004651"/>
    </source>
</evidence>
<dbReference type="PANTHER" id="PTHR30177">
    <property type="entry name" value="GLYCINE BETAINE/L-PROLINE TRANSPORT SYSTEM PERMEASE PROTEIN PROW"/>
    <property type="match status" value="1"/>
</dbReference>
<sequence>MSLGAGKARTADTSAFPAHPAAWRILAGSGGFDKLGLVMAIVTAAALTLPFANFRPNRIAAARGVELLGALPAGIGWPSLLLFILAAATVLRRNGPLFRLLLAGAALIVLGVLIGLVPAALMPPGKALARVAPAAGFWLLAFSFAIILTDAAAKLALGPVRRLLALAVAAAVFAAFLISGHWNGLSVMKEYATYSDGFAGNALRHVELALGSLAGALVIGLPLGIACHRSQKLRGIVLPVLNIIQTVPSIAMYGLMMAPLALLAANYPLLRDLGIRGIGAAPAVIALFLYSLLPVVSNTAAGLASVPPAAVDAAAGMGMTRRQRLFQVELPLALPVILTGVRIVLVQNIGLVTIAALIGGGGFGFYVFNGIGQQAIDLVLLGTVPTIALAFTAAIILDAAVDLLKGQRS</sequence>
<dbReference type="SUPFAM" id="SSF161098">
    <property type="entry name" value="MetI-like"/>
    <property type="match status" value="1"/>
</dbReference>
<accession>A0ABU0FHX4</accession>
<dbReference type="Proteomes" id="UP001237448">
    <property type="component" value="Unassembled WGS sequence"/>
</dbReference>
<evidence type="ECO:0000259" key="7">
    <source>
        <dbReference type="PROSITE" id="PS50928"/>
    </source>
</evidence>
<evidence type="ECO:0000256" key="3">
    <source>
        <dbReference type="ARBA" id="ARBA00022692"/>
    </source>
</evidence>
<keyword evidence="4 6" id="KW-1133">Transmembrane helix</keyword>
<keyword evidence="9" id="KW-1185">Reference proteome</keyword>
<keyword evidence="5 6" id="KW-0472">Membrane</keyword>
<dbReference type="InterPro" id="IPR035906">
    <property type="entry name" value="MetI-like_sf"/>
</dbReference>
<dbReference type="Gene3D" id="1.10.3720.10">
    <property type="entry name" value="MetI-like"/>
    <property type="match status" value="1"/>
</dbReference>
<comment type="similarity">
    <text evidence="6">Belongs to the binding-protein-dependent transport system permease family.</text>
</comment>